<dbReference type="GO" id="GO:0008180">
    <property type="term" value="C:COP9 signalosome"/>
    <property type="evidence" value="ECO:0007669"/>
    <property type="project" value="UniProtKB-KW"/>
</dbReference>
<dbReference type="PhylomeDB" id="B4MQ35"/>
<evidence type="ECO:0000256" key="6">
    <source>
        <dbReference type="ARBA" id="ARBA00023242"/>
    </source>
</evidence>
<keyword evidence="5" id="KW-0736">Signalosome</keyword>
<dbReference type="EMBL" id="CH963849">
    <property type="protein sequence ID" value="EDW74224.1"/>
    <property type="molecule type" value="Genomic_DNA"/>
</dbReference>
<dbReference type="InterPro" id="IPR045237">
    <property type="entry name" value="COPS7/eIF3m"/>
</dbReference>
<dbReference type="GO" id="GO:0036099">
    <property type="term" value="P:female germ-line stem cell population maintenance"/>
    <property type="evidence" value="ECO:0007669"/>
    <property type="project" value="EnsemblMetazoa"/>
</dbReference>
<evidence type="ECO:0000256" key="4">
    <source>
        <dbReference type="ARBA" id="ARBA00022490"/>
    </source>
</evidence>
<proteinExistence type="inferred from homology"/>
<dbReference type="AlphaFoldDB" id="B4MQ35"/>
<dbReference type="OMA" id="GTYKQFR"/>
<dbReference type="FunCoup" id="B4MQ35">
    <property type="interactions" value="1867"/>
</dbReference>
<dbReference type="GO" id="GO:0048142">
    <property type="term" value="P:germarium-derived cystoblast division"/>
    <property type="evidence" value="ECO:0007669"/>
    <property type="project" value="EnsemblMetazoa"/>
</dbReference>
<dbReference type="GO" id="GO:0050821">
    <property type="term" value="P:protein stabilization"/>
    <property type="evidence" value="ECO:0007669"/>
    <property type="project" value="EnsemblMetazoa"/>
</dbReference>
<dbReference type="Proteomes" id="UP000007798">
    <property type="component" value="Unassembled WGS sequence"/>
</dbReference>
<dbReference type="KEGG" id="dwi:6640377"/>
<accession>B4MQ35</accession>
<comment type="subcellular location">
    <subcellularLocation>
        <location evidence="2">Cytoplasm</location>
    </subcellularLocation>
    <subcellularLocation>
        <location evidence="1">Nucleus</location>
    </subcellularLocation>
</comment>
<evidence type="ECO:0000256" key="7">
    <source>
        <dbReference type="SAM" id="MobiDB-lite"/>
    </source>
</evidence>
<comment type="similarity">
    <text evidence="3">Belongs to the CSN7/EIF3M family. CSN7 subfamily.</text>
</comment>
<evidence type="ECO:0000256" key="3">
    <source>
        <dbReference type="ARBA" id="ARBA00008482"/>
    </source>
</evidence>
<dbReference type="GO" id="GO:0010387">
    <property type="term" value="P:COP9 signalosome assembly"/>
    <property type="evidence" value="ECO:0007669"/>
    <property type="project" value="InterPro"/>
</dbReference>
<dbReference type="OrthoDB" id="10265275at2759"/>
<evidence type="ECO:0000256" key="1">
    <source>
        <dbReference type="ARBA" id="ARBA00004123"/>
    </source>
</evidence>
<protein>
    <submittedName>
        <fullName evidence="9">GK21495</fullName>
    </submittedName>
</protein>
<dbReference type="eggNOG" id="KOG3250">
    <property type="taxonomic scope" value="Eukaryota"/>
</dbReference>
<dbReference type="GO" id="GO:0034399">
    <property type="term" value="C:nuclear periphery"/>
    <property type="evidence" value="ECO:0007669"/>
    <property type="project" value="EnsemblMetazoa"/>
</dbReference>
<sequence>MAQDIILDNEEPSNNKETFLQQFCKSVQNSSGAALLEVIRQVLEAPNVFVFGELLVEPNIVALKDGPDAKYHNTLNLFAYGTYKEYRAKPDEYIELTAAMQKKLQHLTIVSLAIKTKSIPYAILLNELEIDNVRHLEDIIIEAIYADIIHGKLFQNTRILEVDYAQGRDIPPGYTGKIVETLQAWVNSCDGVSTGIDMQIKYANMEKAKRLSNKERIEFELISLKKVLRTQASDSDESMQIDTHGSGPSGSGGNLGSEMRKKPNKMKIPRPHGPVGLKFSK</sequence>
<organism evidence="10">
    <name type="scientific">Drosophila willistoni</name>
    <name type="common">Fruit fly</name>
    <dbReference type="NCBI Taxonomy" id="7260"/>
    <lineage>
        <taxon>Eukaryota</taxon>
        <taxon>Metazoa</taxon>
        <taxon>Ecdysozoa</taxon>
        <taxon>Arthropoda</taxon>
        <taxon>Hexapoda</taxon>
        <taxon>Insecta</taxon>
        <taxon>Pterygota</taxon>
        <taxon>Neoptera</taxon>
        <taxon>Endopterygota</taxon>
        <taxon>Diptera</taxon>
        <taxon>Brachycera</taxon>
        <taxon>Muscomorpha</taxon>
        <taxon>Ephydroidea</taxon>
        <taxon>Drosophilidae</taxon>
        <taxon>Drosophila</taxon>
        <taxon>Sophophora</taxon>
    </lineage>
</organism>
<feature type="region of interest" description="Disordered" evidence="7">
    <location>
        <begin position="233"/>
        <end position="281"/>
    </location>
</feature>
<dbReference type="SMART" id="SM00088">
    <property type="entry name" value="PINT"/>
    <property type="match status" value="1"/>
</dbReference>
<dbReference type="GO" id="GO:0005737">
    <property type="term" value="C:cytoplasm"/>
    <property type="evidence" value="ECO:0007669"/>
    <property type="project" value="UniProtKB-SubCell"/>
</dbReference>
<name>B4MQ35_DROWI</name>
<dbReference type="SMR" id="B4MQ35"/>
<dbReference type="PANTHER" id="PTHR15350:SF5">
    <property type="entry name" value="COP9 SIGNALOSOME COMPLEX SUBUNIT 7"/>
    <property type="match status" value="1"/>
</dbReference>
<evidence type="ECO:0000313" key="9">
    <source>
        <dbReference type="EMBL" id="EDW74224.1"/>
    </source>
</evidence>
<dbReference type="Pfam" id="PF18392">
    <property type="entry name" value="CSN7a_helixI"/>
    <property type="match status" value="1"/>
</dbReference>
<reference evidence="9 10" key="1">
    <citation type="journal article" date="2007" name="Nature">
        <title>Evolution of genes and genomes on the Drosophila phylogeny.</title>
        <authorList>
            <consortium name="Drosophila 12 Genomes Consortium"/>
            <person name="Clark A.G."/>
            <person name="Eisen M.B."/>
            <person name="Smith D.R."/>
            <person name="Bergman C.M."/>
            <person name="Oliver B."/>
            <person name="Markow T.A."/>
            <person name="Kaufman T.C."/>
            <person name="Kellis M."/>
            <person name="Gelbart W."/>
            <person name="Iyer V.N."/>
            <person name="Pollard D.A."/>
            <person name="Sackton T.B."/>
            <person name="Larracuente A.M."/>
            <person name="Singh N.D."/>
            <person name="Abad J.P."/>
            <person name="Abt D.N."/>
            <person name="Adryan B."/>
            <person name="Aguade M."/>
            <person name="Akashi H."/>
            <person name="Anderson W.W."/>
            <person name="Aquadro C.F."/>
            <person name="Ardell D.H."/>
            <person name="Arguello R."/>
            <person name="Artieri C.G."/>
            <person name="Barbash D.A."/>
            <person name="Barker D."/>
            <person name="Barsanti P."/>
            <person name="Batterham P."/>
            <person name="Batzoglou S."/>
            <person name="Begun D."/>
            <person name="Bhutkar A."/>
            <person name="Blanco E."/>
            <person name="Bosak S.A."/>
            <person name="Bradley R.K."/>
            <person name="Brand A.D."/>
            <person name="Brent M.R."/>
            <person name="Brooks A.N."/>
            <person name="Brown R.H."/>
            <person name="Butlin R.K."/>
            <person name="Caggese C."/>
            <person name="Calvi B.R."/>
            <person name="Bernardo de Carvalho A."/>
            <person name="Caspi A."/>
            <person name="Castrezana S."/>
            <person name="Celniker S.E."/>
            <person name="Chang J.L."/>
            <person name="Chapple C."/>
            <person name="Chatterji S."/>
            <person name="Chinwalla A."/>
            <person name="Civetta A."/>
            <person name="Clifton S.W."/>
            <person name="Comeron J.M."/>
            <person name="Costello J.C."/>
            <person name="Coyne J.A."/>
            <person name="Daub J."/>
            <person name="David R.G."/>
            <person name="Delcher A.L."/>
            <person name="Delehaunty K."/>
            <person name="Do C.B."/>
            <person name="Ebling H."/>
            <person name="Edwards K."/>
            <person name="Eickbush T."/>
            <person name="Evans J.D."/>
            <person name="Filipski A."/>
            <person name="Findeiss S."/>
            <person name="Freyhult E."/>
            <person name="Fulton L."/>
            <person name="Fulton R."/>
            <person name="Garcia A.C."/>
            <person name="Gardiner A."/>
            <person name="Garfield D.A."/>
            <person name="Garvin B.E."/>
            <person name="Gibson G."/>
            <person name="Gilbert D."/>
            <person name="Gnerre S."/>
            <person name="Godfrey J."/>
            <person name="Good R."/>
            <person name="Gotea V."/>
            <person name="Gravely B."/>
            <person name="Greenberg A.J."/>
            <person name="Griffiths-Jones S."/>
            <person name="Gross S."/>
            <person name="Guigo R."/>
            <person name="Gustafson E.A."/>
            <person name="Haerty W."/>
            <person name="Hahn M.W."/>
            <person name="Halligan D.L."/>
            <person name="Halpern A.L."/>
            <person name="Halter G.M."/>
            <person name="Han M.V."/>
            <person name="Heger A."/>
            <person name="Hillier L."/>
            <person name="Hinrichs A.S."/>
            <person name="Holmes I."/>
            <person name="Hoskins R.A."/>
            <person name="Hubisz M.J."/>
            <person name="Hultmark D."/>
            <person name="Huntley M.A."/>
            <person name="Jaffe D.B."/>
            <person name="Jagadeeshan S."/>
            <person name="Jeck W.R."/>
            <person name="Johnson J."/>
            <person name="Jones C.D."/>
            <person name="Jordan W.C."/>
            <person name="Karpen G.H."/>
            <person name="Kataoka E."/>
            <person name="Keightley P.D."/>
            <person name="Kheradpour P."/>
            <person name="Kirkness E.F."/>
            <person name="Koerich L.B."/>
            <person name="Kristiansen K."/>
            <person name="Kudrna D."/>
            <person name="Kulathinal R.J."/>
            <person name="Kumar S."/>
            <person name="Kwok R."/>
            <person name="Lander E."/>
            <person name="Langley C.H."/>
            <person name="Lapoint R."/>
            <person name="Lazzaro B.P."/>
            <person name="Lee S.J."/>
            <person name="Levesque L."/>
            <person name="Li R."/>
            <person name="Lin C.F."/>
            <person name="Lin M.F."/>
            <person name="Lindblad-Toh K."/>
            <person name="Llopart A."/>
            <person name="Long M."/>
            <person name="Low L."/>
            <person name="Lozovsky E."/>
            <person name="Lu J."/>
            <person name="Luo M."/>
            <person name="Machado C.A."/>
            <person name="Makalowski W."/>
            <person name="Marzo M."/>
            <person name="Matsuda M."/>
            <person name="Matzkin L."/>
            <person name="McAllister B."/>
            <person name="McBride C.S."/>
            <person name="McKernan B."/>
            <person name="McKernan K."/>
            <person name="Mendez-Lago M."/>
            <person name="Minx P."/>
            <person name="Mollenhauer M.U."/>
            <person name="Montooth K."/>
            <person name="Mount S.M."/>
            <person name="Mu X."/>
            <person name="Myers E."/>
            <person name="Negre B."/>
            <person name="Newfeld S."/>
            <person name="Nielsen R."/>
            <person name="Noor M.A."/>
            <person name="O'Grady P."/>
            <person name="Pachter L."/>
            <person name="Papaceit M."/>
            <person name="Parisi M.J."/>
            <person name="Parisi M."/>
            <person name="Parts L."/>
            <person name="Pedersen J.S."/>
            <person name="Pesole G."/>
            <person name="Phillippy A.M."/>
            <person name="Ponting C.P."/>
            <person name="Pop M."/>
            <person name="Porcelli D."/>
            <person name="Powell J.R."/>
            <person name="Prohaska S."/>
            <person name="Pruitt K."/>
            <person name="Puig M."/>
            <person name="Quesneville H."/>
            <person name="Ram K.R."/>
            <person name="Rand D."/>
            <person name="Rasmussen M.D."/>
            <person name="Reed L.K."/>
            <person name="Reenan R."/>
            <person name="Reily A."/>
            <person name="Remington K.A."/>
            <person name="Rieger T.T."/>
            <person name="Ritchie M.G."/>
            <person name="Robin C."/>
            <person name="Rogers Y.H."/>
            <person name="Rohde C."/>
            <person name="Rozas J."/>
            <person name="Rubenfield M.J."/>
            <person name="Ruiz A."/>
            <person name="Russo S."/>
            <person name="Salzberg S.L."/>
            <person name="Sanchez-Gracia A."/>
            <person name="Saranga D.J."/>
            <person name="Sato H."/>
            <person name="Schaeffer S.W."/>
            <person name="Schatz M.C."/>
            <person name="Schlenke T."/>
            <person name="Schwartz R."/>
            <person name="Segarra C."/>
            <person name="Singh R.S."/>
            <person name="Sirot L."/>
            <person name="Sirota M."/>
            <person name="Sisneros N.B."/>
            <person name="Smith C.D."/>
            <person name="Smith T.F."/>
            <person name="Spieth J."/>
            <person name="Stage D.E."/>
            <person name="Stark A."/>
            <person name="Stephan W."/>
            <person name="Strausberg R.L."/>
            <person name="Strempel S."/>
            <person name="Sturgill D."/>
            <person name="Sutton G."/>
            <person name="Sutton G.G."/>
            <person name="Tao W."/>
            <person name="Teichmann S."/>
            <person name="Tobari Y.N."/>
            <person name="Tomimura Y."/>
            <person name="Tsolas J.M."/>
            <person name="Valente V.L."/>
            <person name="Venter E."/>
            <person name="Venter J.C."/>
            <person name="Vicario S."/>
            <person name="Vieira F.G."/>
            <person name="Vilella A.J."/>
            <person name="Villasante A."/>
            <person name="Walenz B."/>
            <person name="Wang J."/>
            <person name="Wasserman M."/>
            <person name="Watts T."/>
            <person name="Wilson D."/>
            <person name="Wilson R.K."/>
            <person name="Wing R.A."/>
            <person name="Wolfner M.F."/>
            <person name="Wong A."/>
            <person name="Wong G.K."/>
            <person name="Wu C.I."/>
            <person name="Wu G."/>
            <person name="Yamamoto D."/>
            <person name="Yang H.P."/>
            <person name="Yang S.P."/>
            <person name="Yorke J.A."/>
            <person name="Yoshida K."/>
            <person name="Zdobnov E."/>
            <person name="Zhang P."/>
            <person name="Zhang Y."/>
            <person name="Zimin A.V."/>
            <person name="Baldwin J."/>
            <person name="Abdouelleil A."/>
            <person name="Abdulkadir J."/>
            <person name="Abebe A."/>
            <person name="Abera B."/>
            <person name="Abreu J."/>
            <person name="Acer S.C."/>
            <person name="Aftuck L."/>
            <person name="Alexander A."/>
            <person name="An P."/>
            <person name="Anderson E."/>
            <person name="Anderson S."/>
            <person name="Arachi H."/>
            <person name="Azer M."/>
            <person name="Bachantsang P."/>
            <person name="Barry A."/>
            <person name="Bayul T."/>
            <person name="Berlin A."/>
            <person name="Bessette D."/>
            <person name="Bloom T."/>
            <person name="Blye J."/>
            <person name="Boguslavskiy L."/>
            <person name="Bonnet C."/>
            <person name="Boukhgalter B."/>
            <person name="Bourzgui I."/>
            <person name="Brown A."/>
            <person name="Cahill P."/>
            <person name="Channer S."/>
            <person name="Cheshatsang Y."/>
            <person name="Chuda L."/>
            <person name="Citroen M."/>
            <person name="Collymore A."/>
            <person name="Cooke P."/>
            <person name="Costello M."/>
            <person name="D'Aco K."/>
            <person name="Daza R."/>
            <person name="De Haan G."/>
            <person name="DeGray S."/>
            <person name="DeMaso C."/>
            <person name="Dhargay N."/>
            <person name="Dooley K."/>
            <person name="Dooley E."/>
            <person name="Doricent M."/>
            <person name="Dorje P."/>
            <person name="Dorjee K."/>
            <person name="Dupes A."/>
            <person name="Elong R."/>
            <person name="Falk J."/>
            <person name="Farina A."/>
            <person name="Faro S."/>
            <person name="Ferguson D."/>
            <person name="Fisher S."/>
            <person name="Foley C.D."/>
            <person name="Franke A."/>
            <person name="Friedrich D."/>
            <person name="Gadbois L."/>
            <person name="Gearin G."/>
            <person name="Gearin C.R."/>
            <person name="Giannoukos G."/>
            <person name="Goode T."/>
            <person name="Graham J."/>
            <person name="Grandbois E."/>
            <person name="Grewal S."/>
            <person name="Gyaltsen K."/>
            <person name="Hafez N."/>
            <person name="Hagos B."/>
            <person name="Hall J."/>
            <person name="Henson C."/>
            <person name="Hollinger A."/>
            <person name="Honan T."/>
            <person name="Huard M.D."/>
            <person name="Hughes L."/>
            <person name="Hurhula B."/>
            <person name="Husby M.E."/>
            <person name="Kamat A."/>
            <person name="Kanga B."/>
            <person name="Kashin S."/>
            <person name="Khazanovich D."/>
            <person name="Kisner P."/>
            <person name="Lance K."/>
            <person name="Lara M."/>
            <person name="Lee W."/>
            <person name="Lennon N."/>
            <person name="Letendre F."/>
            <person name="LeVine R."/>
            <person name="Lipovsky A."/>
            <person name="Liu X."/>
            <person name="Liu J."/>
            <person name="Liu S."/>
            <person name="Lokyitsang T."/>
            <person name="Lokyitsang Y."/>
            <person name="Lubonja R."/>
            <person name="Lui A."/>
            <person name="MacDonald P."/>
            <person name="Magnisalis V."/>
            <person name="Maru K."/>
            <person name="Matthews C."/>
            <person name="McCusker W."/>
            <person name="McDonough S."/>
            <person name="Mehta T."/>
            <person name="Meldrim J."/>
            <person name="Meneus L."/>
            <person name="Mihai O."/>
            <person name="Mihalev A."/>
            <person name="Mihova T."/>
            <person name="Mittelman R."/>
            <person name="Mlenga V."/>
            <person name="Montmayeur A."/>
            <person name="Mulrain L."/>
            <person name="Navidi A."/>
            <person name="Naylor J."/>
            <person name="Negash T."/>
            <person name="Nguyen T."/>
            <person name="Nguyen N."/>
            <person name="Nicol R."/>
            <person name="Norbu C."/>
            <person name="Norbu N."/>
            <person name="Novod N."/>
            <person name="O'Neill B."/>
            <person name="Osman S."/>
            <person name="Markiewicz E."/>
            <person name="Oyono O.L."/>
            <person name="Patti C."/>
            <person name="Phunkhang P."/>
            <person name="Pierre F."/>
            <person name="Priest M."/>
            <person name="Raghuraman S."/>
            <person name="Rege F."/>
            <person name="Reyes R."/>
            <person name="Rise C."/>
            <person name="Rogov P."/>
            <person name="Ross K."/>
            <person name="Ryan E."/>
            <person name="Settipalli S."/>
            <person name="Shea T."/>
            <person name="Sherpa N."/>
            <person name="Shi L."/>
            <person name="Shih D."/>
            <person name="Sparrow T."/>
            <person name="Spaulding J."/>
            <person name="Stalker J."/>
            <person name="Stange-Thomann N."/>
            <person name="Stavropoulos S."/>
            <person name="Stone C."/>
            <person name="Strader C."/>
            <person name="Tesfaye S."/>
            <person name="Thomson T."/>
            <person name="Thoulutsang Y."/>
            <person name="Thoulutsang D."/>
            <person name="Topham K."/>
            <person name="Topping I."/>
            <person name="Tsamla T."/>
            <person name="Vassiliev H."/>
            <person name="Vo A."/>
            <person name="Wangchuk T."/>
            <person name="Wangdi T."/>
            <person name="Weiand M."/>
            <person name="Wilkinson J."/>
            <person name="Wilson A."/>
            <person name="Yadav S."/>
            <person name="Young G."/>
            <person name="Yu Q."/>
            <person name="Zembek L."/>
            <person name="Zhong D."/>
            <person name="Zimmer A."/>
            <person name="Zwirko Z."/>
            <person name="Jaffe D.B."/>
            <person name="Alvarez P."/>
            <person name="Brockman W."/>
            <person name="Butler J."/>
            <person name="Chin C."/>
            <person name="Gnerre S."/>
            <person name="Grabherr M."/>
            <person name="Kleber M."/>
            <person name="Mauceli E."/>
            <person name="MacCallum I."/>
        </authorList>
    </citation>
    <scope>NUCLEOTIDE SEQUENCE [LARGE SCALE GENOMIC DNA]</scope>
    <source>
        <strain evidence="10">Tucson 14030-0811.24</strain>
    </source>
</reference>
<keyword evidence="6" id="KW-0539">Nucleus</keyword>
<dbReference type="STRING" id="7260.B4MQ35"/>
<dbReference type="Pfam" id="PF01399">
    <property type="entry name" value="PCI"/>
    <property type="match status" value="1"/>
</dbReference>
<dbReference type="InParanoid" id="B4MQ35"/>
<evidence type="ECO:0000256" key="2">
    <source>
        <dbReference type="ARBA" id="ARBA00004496"/>
    </source>
</evidence>
<evidence type="ECO:0000313" key="10">
    <source>
        <dbReference type="Proteomes" id="UP000007798"/>
    </source>
</evidence>
<dbReference type="HOGENOM" id="CLU_054426_2_0_1"/>
<dbReference type="InterPro" id="IPR000717">
    <property type="entry name" value="PCI_dom"/>
</dbReference>
<feature type="domain" description="PCI" evidence="8">
    <location>
        <begin position="8"/>
        <end position="167"/>
    </location>
</feature>
<evidence type="ECO:0000259" key="8">
    <source>
        <dbReference type="PROSITE" id="PS50250"/>
    </source>
</evidence>
<dbReference type="InterPro" id="IPR041481">
    <property type="entry name" value="CSN7_helixI"/>
</dbReference>
<gene>
    <name evidence="9" type="primary">Dwil\GK21495</name>
    <name evidence="9" type="ORF">Dwil_GK21495</name>
</gene>
<dbReference type="GO" id="GO:0048140">
    <property type="term" value="P:male germ-line cyst encapsulation"/>
    <property type="evidence" value="ECO:0007669"/>
    <property type="project" value="EnsemblMetazoa"/>
</dbReference>
<dbReference type="Pfam" id="PF22061">
    <property type="entry name" value="CSN7_HB_subdom"/>
    <property type="match status" value="1"/>
</dbReference>
<keyword evidence="10" id="KW-1185">Reference proteome</keyword>
<evidence type="ECO:0000256" key="5">
    <source>
        <dbReference type="ARBA" id="ARBA00022790"/>
    </source>
</evidence>
<keyword evidence="4" id="KW-0963">Cytoplasm</keyword>
<dbReference type="PANTHER" id="PTHR15350">
    <property type="entry name" value="COP9 SIGNALOSOME COMPLEX SUBUNIT 7/DENDRITIC CELL PROTEIN GA17"/>
    <property type="match status" value="1"/>
</dbReference>
<dbReference type="PROSITE" id="PS50250">
    <property type="entry name" value="PCI"/>
    <property type="match status" value="1"/>
</dbReference>